<accession>A0A2M9Z7J3</accession>
<name>A0A2M9Z7J3_9LEPT</name>
<dbReference type="InterPro" id="IPR052016">
    <property type="entry name" value="Bact_Sigma-Reg"/>
</dbReference>
<evidence type="ECO:0000313" key="4">
    <source>
        <dbReference type="EMBL" id="PJZ64337.1"/>
    </source>
</evidence>
<dbReference type="Gene3D" id="3.40.50.2300">
    <property type="match status" value="1"/>
</dbReference>
<dbReference type="EMBL" id="NPDT01000010">
    <property type="protein sequence ID" value="PJZ64337.1"/>
    <property type="molecule type" value="Genomic_DNA"/>
</dbReference>
<dbReference type="InterPro" id="IPR001932">
    <property type="entry name" value="PPM-type_phosphatase-like_dom"/>
</dbReference>
<reference evidence="4 5" key="1">
    <citation type="submission" date="2017-07" db="EMBL/GenBank/DDBJ databases">
        <title>Leptospira spp. isolated from tropical soils.</title>
        <authorList>
            <person name="Thibeaux R."/>
            <person name="Iraola G."/>
            <person name="Ferres I."/>
            <person name="Bierque E."/>
            <person name="Girault D."/>
            <person name="Soupe-Gilbert M.-E."/>
            <person name="Picardeau M."/>
            <person name="Goarant C."/>
        </authorList>
    </citation>
    <scope>NUCLEOTIDE SEQUENCE [LARGE SCALE GENOMIC DNA]</scope>
    <source>
        <strain evidence="4 5">FH2-C-A2</strain>
    </source>
</reference>
<dbReference type="PROSITE" id="PS50110">
    <property type="entry name" value="RESPONSE_REGULATORY"/>
    <property type="match status" value="1"/>
</dbReference>
<dbReference type="SUPFAM" id="SSF52172">
    <property type="entry name" value="CheY-like"/>
    <property type="match status" value="1"/>
</dbReference>
<protein>
    <submittedName>
        <fullName evidence="4">Serine/threonine protein phosphatase</fullName>
    </submittedName>
</protein>
<evidence type="ECO:0000313" key="5">
    <source>
        <dbReference type="Proteomes" id="UP000231912"/>
    </source>
</evidence>
<dbReference type="SUPFAM" id="SSF81606">
    <property type="entry name" value="PP2C-like"/>
    <property type="match status" value="1"/>
</dbReference>
<dbReference type="InterPro" id="IPR036457">
    <property type="entry name" value="PPM-type-like_dom_sf"/>
</dbReference>
<evidence type="ECO:0000259" key="3">
    <source>
        <dbReference type="PROSITE" id="PS50110"/>
    </source>
</evidence>
<evidence type="ECO:0000256" key="1">
    <source>
        <dbReference type="ARBA" id="ARBA00022801"/>
    </source>
</evidence>
<gene>
    <name evidence="4" type="ORF">CH371_18120</name>
</gene>
<dbReference type="AlphaFoldDB" id="A0A2M9Z7J3"/>
<dbReference type="RefSeq" id="WP_100760110.1">
    <property type="nucleotide sequence ID" value="NZ_NPDT01000010.1"/>
</dbReference>
<dbReference type="Pfam" id="PF07228">
    <property type="entry name" value="SpoIIE"/>
    <property type="match status" value="1"/>
</dbReference>
<dbReference type="InterPro" id="IPR011006">
    <property type="entry name" value="CheY-like_superfamily"/>
</dbReference>
<dbReference type="GO" id="GO:0016791">
    <property type="term" value="F:phosphatase activity"/>
    <property type="evidence" value="ECO:0007669"/>
    <property type="project" value="TreeGrafter"/>
</dbReference>
<dbReference type="PANTHER" id="PTHR43156">
    <property type="entry name" value="STAGE II SPORULATION PROTEIN E-RELATED"/>
    <property type="match status" value="1"/>
</dbReference>
<dbReference type="Gene3D" id="3.60.40.10">
    <property type="entry name" value="PPM-type phosphatase domain"/>
    <property type="match status" value="1"/>
</dbReference>
<evidence type="ECO:0000256" key="2">
    <source>
        <dbReference type="PROSITE-ProRule" id="PRU00169"/>
    </source>
</evidence>
<keyword evidence="1" id="KW-0378">Hydrolase</keyword>
<dbReference type="Pfam" id="PF00072">
    <property type="entry name" value="Response_reg"/>
    <property type="match status" value="1"/>
</dbReference>
<keyword evidence="2" id="KW-0597">Phosphoprotein</keyword>
<feature type="modified residue" description="4-aspartylphosphate" evidence="2">
    <location>
        <position position="65"/>
    </location>
</feature>
<sequence>MDREKQESLLNYSDYSILAVDDSDINLKLLVHTLKPMGFNVLTAMNTDDARTLLATNHVDVLLLDVSMPGQDGFSFCKELREIDRFKLLPILFITAYNRELGFDEAISNGGDDFLHKPFQPKELVAKIRAFIRIKNLQDEIFQQKKKYEKELVMARRVQQELVPEKHLDWNGIKVGSIFHPLMQIGGDFIDAWVEEDKLHVFIADCSGHGPSAALLSAMVKMQVSNLGRSNTLTEKVRTLRQQLEKILPEDFSITFFYGILDKNRKFEYANGGHPPPLIYKDGIVEELPGMGPLIIPIELGTADEFRSVEFSPGASLLLYTDGATEITDESYNILGEESLKKILKEAVESHADDILNFSLDKILAHSGKMTHDDDIALMVIQG</sequence>
<dbReference type="SMART" id="SM00331">
    <property type="entry name" value="PP2C_SIG"/>
    <property type="match status" value="1"/>
</dbReference>
<dbReference type="PANTHER" id="PTHR43156:SF2">
    <property type="entry name" value="STAGE II SPORULATION PROTEIN E"/>
    <property type="match status" value="1"/>
</dbReference>
<proteinExistence type="predicted"/>
<comment type="caution">
    <text evidence="4">The sequence shown here is derived from an EMBL/GenBank/DDBJ whole genome shotgun (WGS) entry which is preliminary data.</text>
</comment>
<dbReference type="GO" id="GO:0000160">
    <property type="term" value="P:phosphorelay signal transduction system"/>
    <property type="evidence" value="ECO:0007669"/>
    <property type="project" value="InterPro"/>
</dbReference>
<dbReference type="SMART" id="SM00448">
    <property type="entry name" value="REC"/>
    <property type="match status" value="1"/>
</dbReference>
<dbReference type="Proteomes" id="UP000231912">
    <property type="component" value="Unassembled WGS sequence"/>
</dbReference>
<dbReference type="InterPro" id="IPR001789">
    <property type="entry name" value="Sig_transdc_resp-reg_receiver"/>
</dbReference>
<feature type="domain" description="Response regulatory" evidence="3">
    <location>
        <begin position="16"/>
        <end position="132"/>
    </location>
</feature>
<organism evidence="4 5">
    <name type="scientific">Leptospira wolffii</name>
    <dbReference type="NCBI Taxonomy" id="409998"/>
    <lineage>
        <taxon>Bacteria</taxon>
        <taxon>Pseudomonadati</taxon>
        <taxon>Spirochaetota</taxon>
        <taxon>Spirochaetia</taxon>
        <taxon>Leptospirales</taxon>
        <taxon>Leptospiraceae</taxon>
        <taxon>Leptospira</taxon>
    </lineage>
</organism>